<evidence type="ECO:0000256" key="5">
    <source>
        <dbReference type="ARBA" id="ARBA00022771"/>
    </source>
</evidence>
<organism evidence="12 13">
    <name type="scientific">Colletotrichum higginsianum (strain IMI 349063)</name>
    <name type="common">Crucifer anthracnose fungus</name>
    <dbReference type="NCBI Taxonomy" id="759273"/>
    <lineage>
        <taxon>Eukaryota</taxon>
        <taxon>Fungi</taxon>
        <taxon>Dikarya</taxon>
        <taxon>Ascomycota</taxon>
        <taxon>Pezizomycotina</taxon>
        <taxon>Sordariomycetes</taxon>
        <taxon>Hypocreomycetidae</taxon>
        <taxon>Glomerellales</taxon>
        <taxon>Glomerellaceae</taxon>
        <taxon>Colletotrichum</taxon>
        <taxon>Colletotrichum destructivum species complex</taxon>
    </lineage>
</organism>
<name>A0A1B7YPN2_COLHI</name>
<comment type="pathway">
    <text evidence="1">Protein modification; protein sumoylation.</text>
</comment>
<dbReference type="GO" id="GO:0008270">
    <property type="term" value="F:zinc ion binding"/>
    <property type="evidence" value="ECO:0007669"/>
    <property type="project" value="UniProtKB-KW"/>
</dbReference>
<dbReference type="Gene3D" id="3.30.40.10">
    <property type="entry name" value="Zinc/RING finger domain, C3HC4 (zinc finger)"/>
    <property type="match status" value="1"/>
</dbReference>
<reference evidence="13" key="1">
    <citation type="journal article" date="2017" name="BMC Genomics">
        <title>Gapless genome assembly of Colletotrichum higginsianum reveals chromosome structure and association of transposable elements with secondary metabolite gene clusters.</title>
        <authorList>
            <person name="Dallery J.-F."/>
            <person name="Lapalu N."/>
            <person name="Zampounis A."/>
            <person name="Pigne S."/>
            <person name="Luyten I."/>
            <person name="Amselem J."/>
            <person name="Wittenberg A.H.J."/>
            <person name="Zhou S."/>
            <person name="de Queiroz M.V."/>
            <person name="Robin G.P."/>
            <person name="Auger A."/>
            <person name="Hainaut M."/>
            <person name="Henrissat B."/>
            <person name="Kim K.-T."/>
            <person name="Lee Y.-H."/>
            <person name="Lespinet O."/>
            <person name="Schwartz D.C."/>
            <person name="Thon M.R."/>
            <person name="O'Connell R.J."/>
        </authorList>
    </citation>
    <scope>NUCLEOTIDE SEQUENCE [LARGE SCALE GENOMIC DNA]</scope>
    <source>
        <strain evidence="13">IMI 349063</strain>
    </source>
</reference>
<keyword evidence="5 8" id="KW-0863">Zinc-finger</keyword>
<keyword evidence="7" id="KW-0862">Zinc</keyword>
<evidence type="ECO:0000256" key="6">
    <source>
        <dbReference type="ARBA" id="ARBA00022786"/>
    </source>
</evidence>
<gene>
    <name evidence="12" type="ORF">CH63R_02638</name>
</gene>
<dbReference type="CDD" id="cd16792">
    <property type="entry name" value="SP-RING_Siz-like"/>
    <property type="match status" value="1"/>
</dbReference>
<dbReference type="VEuPathDB" id="FungiDB:CH63R_02638"/>
<dbReference type="KEGG" id="chig:CH63R_02638"/>
<evidence type="ECO:0000259" key="11">
    <source>
        <dbReference type="PROSITE" id="PS51466"/>
    </source>
</evidence>
<dbReference type="GO" id="GO:0000785">
    <property type="term" value="C:chromatin"/>
    <property type="evidence" value="ECO:0007669"/>
    <property type="project" value="TreeGrafter"/>
</dbReference>
<dbReference type="PANTHER" id="PTHR10782">
    <property type="entry name" value="ZINC FINGER MIZ DOMAIN-CONTAINING PROTEIN"/>
    <property type="match status" value="1"/>
</dbReference>
<feature type="region of interest" description="Disordered" evidence="9">
    <location>
        <begin position="496"/>
        <end position="515"/>
    </location>
</feature>
<dbReference type="InterPro" id="IPR023321">
    <property type="entry name" value="PINIT"/>
</dbReference>
<dbReference type="Proteomes" id="UP000092177">
    <property type="component" value="Chromosome 2"/>
</dbReference>
<dbReference type="GO" id="GO:0016925">
    <property type="term" value="P:protein sumoylation"/>
    <property type="evidence" value="ECO:0007669"/>
    <property type="project" value="UniProtKB-UniPathway"/>
</dbReference>
<dbReference type="PROSITE" id="PS51044">
    <property type="entry name" value="ZF_SP_RING"/>
    <property type="match status" value="1"/>
</dbReference>
<protein>
    <submittedName>
        <fullName evidence="12">MIZ/SP-RING zinc finger</fullName>
    </submittedName>
</protein>
<keyword evidence="3" id="KW-0808">Transferase</keyword>
<feature type="compositionally biased region" description="Polar residues" evidence="9">
    <location>
        <begin position="536"/>
        <end position="547"/>
    </location>
</feature>
<evidence type="ECO:0000256" key="8">
    <source>
        <dbReference type="PROSITE-ProRule" id="PRU00452"/>
    </source>
</evidence>
<evidence type="ECO:0000256" key="2">
    <source>
        <dbReference type="ARBA" id="ARBA00005383"/>
    </source>
</evidence>
<evidence type="ECO:0000256" key="7">
    <source>
        <dbReference type="ARBA" id="ARBA00022833"/>
    </source>
</evidence>
<dbReference type="InterPro" id="IPR004181">
    <property type="entry name" value="Znf_MIZ"/>
</dbReference>
<dbReference type="Pfam" id="PF02891">
    <property type="entry name" value="zf-MIZ"/>
    <property type="match status" value="1"/>
</dbReference>
<keyword evidence="13" id="KW-1185">Reference proteome</keyword>
<dbReference type="AlphaFoldDB" id="A0A1B7YPN2"/>
<dbReference type="GeneID" id="28861720"/>
<dbReference type="RefSeq" id="XP_018162429.1">
    <property type="nucleotide sequence ID" value="XM_018297613.1"/>
</dbReference>
<feature type="region of interest" description="Disordered" evidence="9">
    <location>
        <begin position="152"/>
        <end position="173"/>
    </location>
</feature>
<evidence type="ECO:0000256" key="9">
    <source>
        <dbReference type="SAM" id="MobiDB-lite"/>
    </source>
</evidence>
<dbReference type="EMBL" id="LTAN01000002">
    <property type="protein sequence ID" value="OBR13912.1"/>
    <property type="molecule type" value="Genomic_DNA"/>
</dbReference>
<feature type="compositionally biased region" description="Polar residues" evidence="9">
    <location>
        <begin position="116"/>
        <end position="128"/>
    </location>
</feature>
<evidence type="ECO:0000313" key="13">
    <source>
        <dbReference type="Proteomes" id="UP000092177"/>
    </source>
</evidence>
<dbReference type="UniPathway" id="UPA00886"/>
<dbReference type="GO" id="GO:0061665">
    <property type="term" value="F:SUMO ligase activity"/>
    <property type="evidence" value="ECO:0007669"/>
    <property type="project" value="TreeGrafter"/>
</dbReference>
<dbReference type="InterPro" id="IPR013083">
    <property type="entry name" value="Znf_RING/FYVE/PHD"/>
</dbReference>
<evidence type="ECO:0000256" key="3">
    <source>
        <dbReference type="ARBA" id="ARBA00022679"/>
    </source>
</evidence>
<dbReference type="OrthoDB" id="28127at2759"/>
<feature type="domain" description="PINIT" evidence="11">
    <location>
        <begin position="165"/>
        <end position="311"/>
    </location>
</feature>
<evidence type="ECO:0000256" key="4">
    <source>
        <dbReference type="ARBA" id="ARBA00022723"/>
    </source>
</evidence>
<feature type="region of interest" description="Disordered" evidence="9">
    <location>
        <begin position="521"/>
        <end position="554"/>
    </location>
</feature>
<evidence type="ECO:0000313" key="12">
    <source>
        <dbReference type="EMBL" id="OBR13912.1"/>
    </source>
</evidence>
<feature type="region of interest" description="Disordered" evidence="9">
    <location>
        <begin position="116"/>
        <end position="139"/>
    </location>
</feature>
<keyword evidence="6" id="KW-0833">Ubl conjugation pathway</keyword>
<dbReference type="InterPro" id="IPR031141">
    <property type="entry name" value="SIZ1/2_SP-RING"/>
</dbReference>
<feature type="region of interest" description="Disordered" evidence="9">
    <location>
        <begin position="439"/>
        <end position="459"/>
    </location>
</feature>
<accession>A0A1B7YPN2</accession>
<dbReference type="InterPro" id="IPR038654">
    <property type="entry name" value="PINIT_sf"/>
</dbReference>
<dbReference type="PANTHER" id="PTHR10782:SF4">
    <property type="entry name" value="TONALLI, ISOFORM E"/>
    <property type="match status" value="1"/>
</dbReference>
<dbReference type="Pfam" id="PF14324">
    <property type="entry name" value="PINIT"/>
    <property type="match status" value="1"/>
</dbReference>
<keyword evidence="4" id="KW-0479">Metal-binding</keyword>
<dbReference type="PROSITE" id="PS51466">
    <property type="entry name" value="PINIT"/>
    <property type="match status" value="1"/>
</dbReference>
<evidence type="ECO:0000256" key="1">
    <source>
        <dbReference type="ARBA" id="ARBA00004718"/>
    </source>
</evidence>
<comment type="caution">
    <text evidence="12">The sequence shown here is derived from an EMBL/GenBank/DDBJ whole genome shotgun (WGS) entry which is preliminary data.</text>
</comment>
<proteinExistence type="inferred from homology"/>
<evidence type="ECO:0000259" key="10">
    <source>
        <dbReference type="PROSITE" id="PS51044"/>
    </source>
</evidence>
<feature type="domain" description="SP-RING-type" evidence="10">
    <location>
        <begin position="340"/>
        <end position="425"/>
    </location>
</feature>
<dbReference type="Gene3D" id="2.60.120.780">
    <property type="entry name" value="PINIT domain"/>
    <property type="match status" value="1"/>
</dbReference>
<sequence>MTSIPRPELHALVKLVNSNQLLNRQLSSICQLNGLTSSGVKASLQGRIVNGEPPLLLLRSFFLLRCFLPTTAFCKPLCFLPILRSTLADFFRLLAIQEAFNNNDVTRFQQIQRSIETARTGASSSPASHKQGRPAAATTPVPMLRQDQQYWGNSRTARPGGSNGLALPSHGSGGPSFSNSPFYEIQFRVGNVRPCEAMTQHRNMVSIPVRTSENPGVDKVLEDKSLRIMVFCAQNDSGTQDISFPHQSEIKVNGTEVKANLRGLKNKPGSTRPVDVTSYLRLKNDYRNFVEFTYALTQKKFFLVLYACKITSAQELAEKIKVGKKIPKHKVIEEISRKAADTDIVTTSQVLSLKCPLSYMRLDVPCRSVNCSHIQCFDATSYLQLQEQGPQWLCPICNKSAPYEQLAVDEYVRDILANTSKSLDQVTIEPDGQWRVNLAQDDGKPTNGGSGLVDDDDEDDWGIVEVNPIRSRNFETPNRSVASTATPTTTIMSRESSAMPRGVGTTSGKRLHSDRVTIDLTLSDDDEPVAPPPKRQQLQGPGSYTNGYGSGLPY</sequence>
<comment type="similarity">
    <text evidence="2">Belongs to the PIAS family.</text>
</comment>